<evidence type="ECO:0000256" key="1">
    <source>
        <dbReference type="SAM" id="Phobius"/>
    </source>
</evidence>
<keyword evidence="4" id="KW-1185">Reference proteome</keyword>
<accession>L0DA27</accession>
<dbReference type="GO" id="GO:0016740">
    <property type="term" value="F:transferase activity"/>
    <property type="evidence" value="ECO:0007669"/>
    <property type="project" value="UniProtKB-KW"/>
</dbReference>
<dbReference type="eggNOG" id="COG1215">
    <property type="taxonomic scope" value="Bacteria"/>
</dbReference>
<keyword evidence="3" id="KW-0808">Transferase</keyword>
<gene>
    <name evidence="3" type="ordered locus">Sinac_1095</name>
</gene>
<name>L0DA27_SINAD</name>
<proteinExistence type="predicted"/>
<dbReference type="AlphaFoldDB" id="L0DA27"/>
<dbReference type="InterPro" id="IPR001173">
    <property type="entry name" value="Glyco_trans_2-like"/>
</dbReference>
<protein>
    <submittedName>
        <fullName evidence="3">Glycosyl transferase</fullName>
    </submittedName>
</protein>
<feature type="domain" description="Glycosyltransferase 2-like" evidence="2">
    <location>
        <begin position="14"/>
        <end position="123"/>
    </location>
</feature>
<reference evidence="3 4" key="1">
    <citation type="submission" date="2012-02" db="EMBL/GenBank/DDBJ databases">
        <title>Complete sequence of chromosome of Singulisphaera acidiphila DSM 18658.</title>
        <authorList>
            <consortium name="US DOE Joint Genome Institute (JGI-PGF)"/>
            <person name="Lucas S."/>
            <person name="Copeland A."/>
            <person name="Lapidus A."/>
            <person name="Glavina del Rio T."/>
            <person name="Dalin E."/>
            <person name="Tice H."/>
            <person name="Bruce D."/>
            <person name="Goodwin L."/>
            <person name="Pitluck S."/>
            <person name="Peters L."/>
            <person name="Ovchinnikova G."/>
            <person name="Chertkov O."/>
            <person name="Kyrpides N."/>
            <person name="Mavromatis K."/>
            <person name="Ivanova N."/>
            <person name="Brettin T."/>
            <person name="Detter J.C."/>
            <person name="Han C."/>
            <person name="Larimer F."/>
            <person name="Land M."/>
            <person name="Hauser L."/>
            <person name="Markowitz V."/>
            <person name="Cheng J.-F."/>
            <person name="Hugenholtz P."/>
            <person name="Woyke T."/>
            <person name="Wu D."/>
            <person name="Tindall B."/>
            <person name="Pomrenke H."/>
            <person name="Brambilla E."/>
            <person name="Klenk H.-P."/>
            <person name="Eisen J.A."/>
        </authorList>
    </citation>
    <scope>NUCLEOTIDE SEQUENCE [LARGE SCALE GENOMIC DNA]</scope>
    <source>
        <strain evidence="4">ATCC BAA-1392 / DSM 18658 / VKM B-2454 / MOB10</strain>
    </source>
</reference>
<dbReference type="InterPro" id="IPR050256">
    <property type="entry name" value="Glycosyltransferase_2"/>
</dbReference>
<dbReference type="OrthoDB" id="9810303at2"/>
<dbReference type="PANTHER" id="PTHR48090:SF7">
    <property type="entry name" value="RFBJ PROTEIN"/>
    <property type="match status" value="1"/>
</dbReference>
<dbReference type="Pfam" id="PF00535">
    <property type="entry name" value="Glycos_transf_2"/>
    <property type="match status" value="1"/>
</dbReference>
<dbReference type="Proteomes" id="UP000010798">
    <property type="component" value="Chromosome"/>
</dbReference>
<evidence type="ECO:0000313" key="3">
    <source>
        <dbReference type="EMBL" id="AGA25491.1"/>
    </source>
</evidence>
<evidence type="ECO:0000313" key="4">
    <source>
        <dbReference type="Proteomes" id="UP000010798"/>
    </source>
</evidence>
<dbReference type="EMBL" id="CP003364">
    <property type="protein sequence ID" value="AGA25491.1"/>
    <property type="molecule type" value="Genomic_DNA"/>
</dbReference>
<dbReference type="STRING" id="886293.Sinac_1095"/>
<evidence type="ECO:0000259" key="2">
    <source>
        <dbReference type="Pfam" id="PF00535"/>
    </source>
</evidence>
<dbReference type="SUPFAM" id="SSF53448">
    <property type="entry name" value="Nucleotide-diphospho-sugar transferases"/>
    <property type="match status" value="1"/>
</dbReference>
<dbReference type="KEGG" id="saci:Sinac_1095"/>
<sequence>MNEPTNAHSPRVAVAIPCYNEAAAIATVITQWRAALPDAEMIVFDNNSSDGTGDIARGLGVRVVDVRDQGKGYAVQALFHHLQDRDAVVMIDGDGTYPADEVGRLLGPILDGTADMAVGARIPVAEPGAMTPLRGLGNVLIRGAFRVLIGRGPGDLLSGYRVFGRRFLQSVSLRSEGFEIETELASEAVARQMRTVEVPVPYHPRIAGTASKLKVFRDGWRILKTIVRQSLRLRPWRPLLIVILLGTLTASIIILLSKGMARH</sequence>
<keyword evidence="1" id="KW-0472">Membrane</keyword>
<dbReference type="HOGENOM" id="CLU_033536_7_3_0"/>
<dbReference type="InterPro" id="IPR029044">
    <property type="entry name" value="Nucleotide-diphossugar_trans"/>
</dbReference>
<dbReference type="PANTHER" id="PTHR48090">
    <property type="entry name" value="UNDECAPRENYL-PHOSPHATE 4-DEOXY-4-FORMAMIDO-L-ARABINOSE TRANSFERASE-RELATED"/>
    <property type="match status" value="1"/>
</dbReference>
<dbReference type="RefSeq" id="WP_015244667.1">
    <property type="nucleotide sequence ID" value="NC_019892.1"/>
</dbReference>
<keyword evidence="1" id="KW-1133">Transmembrane helix</keyword>
<feature type="transmembrane region" description="Helical" evidence="1">
    <location>
        <begin position="236"/>
        <end position="256"/>
    </location>
</feature>
<keyword evidence="1" id="KW-0812">Transmembrane</keyword>
<dbReference type="Gene3D" id="3.90.550.10">
    <property type="entry name" value="Spore Coat Polysaccharide Biosynthesis Protein SpsA, Chain A"/>
    <property type="match status" value="1"/>
</dbReference>
<dbReference type="CDD" id="cd04179">
    <property type="entry name" value="DPM_DPG-synthase_like"/>
    <property type="match status" value="1"/>
</dbReference>
<organism evidence="3 4">
    <name type="scientific">Singulisphaera acidiphila (strain ATCC BAA-1392 / DSM 18658 / VKM B-2454 / MOB10)</name>
    <dbReference type="NCBI Taxonomy" id="886293"/>
    <lineage>
        <taxon>Bacteria</taxon>
        <taxon>Pseudomonadati</taxon>
        <taxon>Planctomycetota</taxon>
        <taxon>Planctomycetia</taxon>
        <taxon>Isosphaerales</taxon>
        <taxon>Isosphaeraceae</taxon>
        <taxon>Singulisphaera</taxon>
    </lineage>
</organism>